<evidence type="ECO:0000256" key="11">
    <source>
        <dbReference type="ARBA" id="ARBA00048988"/>
    </source>
</evidence>
<organism evidence="15 16">
    <name type="scientific">Endomicrobium proavitum</name>
    <dbReference type="NCBI Taxonomy" id="1408281"/>
    <lineage>
        <taxon>Bacteria</taxon>
        <taxon>Pseudomonadati</taxon>
        <taxon>Elusimicrobiota</taxon>
        <taxon>Endomicrobiia</taxon>
        <taxon>Endomicrobiales</taxon>
        <taxon>Endomicrobiaceae</taxon>
        <taxon>Endomicrobium</taxon>
    </lineage>
</organism>
<keyword evidence="10 12" id="KW-0413">Isomerase</keyword>
<dbReference type="GO" id="GO:0006269">
    <property type="term" value="P:DNA replication, synthesis of primer"/>
    <property type="evidence" value="ECO:0007669"/>
    <property type="project" value="UniProtKB-KW"/>
</dbReference>
<evidence type="ECO:0000259" key="14">
    <source>
        <dbReference type="PROSITE" id="PS51194"/>
    </source>
</evidence>
<evidence type="ECO:0000256" key="2">
    <source>
        <dbReference type="ARBA" id="ARBA00022705"/>
    </source>
</evidence>
<comment type="cofactor">
    <cofactor evidence="12">
        <name>Zn(2+)</name>
        <dbReference type="ChEBI" id="CHEBI:29105"/>
    </cofactor>
    <text evidence="12">Binds 2 zinc ions per subunit.</text>
</comment>
<proteinExistence type="inferred from homology"/>
<evidence type="ECO:0000256" key="1">
    <source>
        <dbReference type="ARBA" id="ARBA00022515"/>
    </source>
</evidence>
<accession>A0A0G3WI65</accession>
<evidence type="ECO:0000256" key="8">
    <source>
        <dbReference type="ARBA" id="ARBA00022840"/>
    </source>
</evidence>
<feature type="binding site" evidence="12">
    <location>
        <position position="398"/>
    </location>
    <ligand>
        <name>Zn(2+)</name>
        <dbReference type="ChEBI" id="CHEBI:29105"/>
        <label>2</label>
    </ligand>
</feature>
<comment type="subunit">
    <text evidence="12">Component of the replication restart primosome.</text>
</comment>
<evidence type="ECO:0000256" key="3">
    <source>
        <dbReference type="ARBA" id="ARBA00022723"/>
    </source>
</evidence>
<dbReference type="InterPro" id="IPR005259">
    <property type="entry name" value="PriA"/>
</dbReference>
<dbReference type="Gene3D" id="3.40.50.300">
    <property type="entry name" value="P-loop containing nucleotide triphosphate hydrolases"/>
    <property type="match status" value="2"/>
</dbReference>
<dbReference type="GO" id="GO:0043138">
    <property type="term" value="F:3'-5' DNA helicase activity"/>
    <property type="evidence" value="ECO:0007669"/>
    <property type="project" value="UniProtKB-EC"/>
</dbReference>
<dbReference type="NCBIfam" id="TIGR00595">
    <property type="entry name" value="priA"/>
    <property type="match status" value="1"/>
</dbReference>
<comment type="catalytic activity">
    <reaction evidence="11 12">
        <text>ATP + H2O = ADP + phosphate + H(+)</text>
        <dbReference type="Rhea" id="RHEA:13065"/>
        <dbReference type="ChEBI" id="CHEBI:15377"/>
        <dbReference type="ChEBI" id="CHEBI:15378"/>
        <dbReference type="ChEBI" id="CHEBI:30616"/>
        <dbReference type="ChEBI" id="CHEBI:43474"/>
        <dbReference type="ChEBI" id="CHEBI:456216"/>
        <dbReference type="EC" id="5.6.2.4"/>
    </reaction>
</comment>
<feature type="binding site" evidence="12">
    <location>
        <position position="395"/>
    </location>
    <ligand>
        <name>Zn(2+)</name>
        <dbReference type="ChEBI" id="CHEBI:29105"/>
        <label>2</label>
    </ligand>
</feature>
<dbReference type="InterPro" id="IPR041222">
    <property type="entry name" value="PriA_3primeBD"/>
</dbReference>
<dbReference type="FunFam" id="3.40.50.300:FF:000489">
    <property type="entry name" value="Primosome assembly protein PriA"/>
    <property type="match status" value="1"/>
</dbReference>
<dbReference type="Gene3D" id="3.40.1440.60">
    <property type="entry name" value="PriA, 3(prime) DNA-binding domain"/>
    <property type="match status" value="1"/>
</dbReference>
<dbReference type="Proteomes" id="UP000035337">
    <property type="component" value="Chromosome"/>
</dbReference>
<dbReference type="PANTHER" id="PTHR30580">
    <property type="entry name" value="PRIMOSOMAL PROTEIN N"/>
    <property type="match status" value="1"/>
</dbReference>
<dbReference type="GO" id="GO:0016887">
    <property type="term" value="F:ATP hydrolysis activity"/>
    <property type="evidence" value="ECO:0007669"/>
    <property type="project" value="RHEA"/>
</dbReference>
<dbReference type="Pfam" id="PF18319">
    <property type="entry name" value="Zn_ribbon_PriA"/>
    <property type="match status" value="1"/>
</dbReference>
<evidence type="ECO:0000256" key="10">
    <source>
        <dbReference type="ARBA" id="ARBA00023235"/>
    </source>
</evidence>
<feature type="binding site" evidence="12">
    <location>
        <position position="377"/>
    </location>
    <ligand>
        <name>Zn(2+)</name>
        <dbReference type="ChEBI" id="CHEBI:29105"/>
        <label>2</label>
    </ligand>
</feature>
<feature type="binding site" evidence="12">
    <location>
        <position position="368"/>
    </location>
    <ligand>
        <name>Zn(2+)</name>
        <dbReference type="ChEBI" id="CHEBI:29105"/>
        <label>1</label>
    </ligand>
</feature>
<dbReference type="CDD" id="cd18804">
    <property type="entry name" value="SF2_C_priA"/>
    <property type="match status" value="1"/>
</dbReference>
<evidence type="ECO:0000313" key="16">
    <source>
        <dbReference type="Proteomes" id="UP000035337"/>
    </source>
</evidence>
<sequence length="661" mass="74064">MIVINVAVAVPLNKTFYYLPPENISPQDVVGKRVRVQLGGRFITSYALEITQSEDSNLKLKPITEVIDDDVVITDESVALAKYISENYVCTIGEALACVIPPAMKKPKRKIKDVEIINEESLPYGFSLTAAQKNAVDKINKSVNSNAAKTFLLYGVTSSGKTEVYLHAIENAFKQNKSAIMLIPEISLTAQFVEIVTKRFGSAVGVWHSGISAIEKYNLFMKAKSGEIKIMLGARSAIFTPFKNLGLIIIDEEHEHTYKQEQKPSYDAREIAFWRAKRNKSSVVLGSATPSLESYKDALENKTELINLPERIDKKPMPKIEILSLKNKPFGGSLLTIETIRAISNVLSKKEQVIVFLNRRGYSPSIMCKNCGSVYQCPNCSVSMSYHKAPESLRCHYCGETKKLPAVCPVCKSKEVSVFGAGTQKVEDELGKLFPKAKIFRLDGDTASLKENYVKAYKGVKNDRYDILVGTQMIAKGFDFPRVTLVCVVDADTSLYLPDFKSSEKTFQLITQVSGRCGRGSIPGNVILQTRHPEHYAITHAKAYDFHSFYKEELLQREKLFYPPYCDVAKIAVRNRDEQKALQDAEKLFIFLDGLAKSFEIHVKLLGPATPYIAKLHNTHRRHIIIKGDKKNILKLAEFVQNYKQLPGTHVSVEIMPSDLI</sequence>
<dbReference type="InterPro" id="IPR027417">
    <property type="entry name" value="P-loop_NTPase"/>
</dbReference>
<dbReference type="SMART" id="SM00490">
    <property type="entry name" value="HELICc"/>
    <property type="match status" value="1"/>
</dbReference>
<keyword evidence="3 12" id="KW-0479">Metal-binding</keyword>
<keyword evidence="9 12" id="KW-0238">DNA-binding</keyword>
<comment type="similarity">
    <text evidence="12">Belongs to the helicase family. PriA subfamily.</text>
</comment>
<dbReference type="PANTHER" id="PTHR30580:SF1">
    <property type="entry name" value="COMF OPERON PROTEIN 1"/>
    <property type="match status" value="1"/>
</dbReference>
<keyword evidence="5 12" id="KW-0378">Hydrolase</keyword>
<evidence type="ECO:0000256" key="4">
    <source>
        <dbReference type="ARBA" id="ARBA00022741"/>
    </source>
</evidence>
<dbReference type="OrthoDB" id="9759544at2"/>
<keyword evidence="2 12" id="KW-0235">DNA replication</keyword>
<dbReference type="AlphaFoldDB" id="A0A0G3WI65"/>
<dbReference type="PROSITE" id="PS51194">
    <property type="entry name" value="HELICASE_CTER"/>
    <property type="match status" value="1"/>
</dbReference>
<feature type="binding site" evidence="12">
    <location>
        <position position="380"/>
    </location>
    <ligand>
        <name>Zn(2+)</name>
        <dbReference type="ChEBI" id="CHEBI:29105"/>
        <label>2</label>
    </ligand>
</feature>
<dbReference type="GO" id="GO:0006270">
    <property type="term" value="P:DNA replication initiation"/>
    <property type="evidence" value="ECO:0007669"/>
    <property type="project" value="TreeGrafter"/>
</dbReference>
<dbReference type="Pfam" id="PF17764">
    <property type="entry name" value="PriA_3primeBD"/>
    <property type="match status" value="1"/>
</dbReference>
<keyword evidence="16" id="KW-1185">Reference proteome</keyword>
<feature type="binding site" evidence="12">
    <location>
        <position position="411"/>
    </location>
    <ligand>
        <name>Zn(2+)</name>
        <dbReference type="ChEBI" id="CHEBI:29105"/>
        <label>1</label>
    </ligand>
</feature>
<dbReference type="STRING" id="1408281.Epro_0178"/>
<dbReference type="PROSITE" id="PS51192">
    <property type="entry name" value="HELICASE_ATP_BIND_1"/>
    <property type="match status" value="1"/>
</dbReference>
<evidence type="ECO:0000256" key="9">
    <source>
        <dbReference type="ARBA" id="ARBA00023125"/>
    </source>
</evidence>
<evidence type="ECO:0000256" key="5">
    <source>
        <dbReference type="ARBA" id="ARBA00022801"/>
    </source>
</evidence>
<feature type="domain" description="Helicase C-terminal" evidence="14">
    <location>
        <begin position="403"/>
        <end position="561"/>
    </location>
</feature>
<keyword evidence="4 12" id="KW-0547">Nucleotide-binding</keyword>
<evidence type="ECO:0000313" key="15">
    <source>
        <dbReference type="EMBL" id="AKL97557.1"/>
    </source>
</evidence>
<dbReference type="KEGG" id="epo:Epro_0178"/>
<dbReference type="Pfam" id="PF00270">
    <property type="entry name" value="DEAD"/>
    <property type="match status" value="1"/>
</dbReference>
<evidence type="ECO:0000256" key="6">
    <source>
        <dbReference type="ARBA" id="ARBA00022806"/>
    </source>
</evidence>
<dbReference type="GO" id="GO:0008270">
    <property type="term" value="F:zinc ion binding"/>
    <property type="evidence" value="ECO:0007669"/>
    <property type="project" value="UniProtKB-UniRule"/>
</dbReference>
<comment type="catalytic activity">
    <reaction evidence="12">
        <text>Couples ATP hydrolysis with the unwinding of duplex DNA by translocating in the 3'-5' direction.</text>
        <dbReference type="EC" id="5.6.2.4"/>
    </reaction>
</comment>
<dbReference type="GO" id="GO:0006302">
    <property type="term" value="P:double-strand break repair"/>
    <property type="evidence" value="ECO:0007669"/>
    <property type="project" value="InterPro"/>
</dbReference>
<keyword evidence="6 12" id="KW-0347">Helicase</keyword>
<dbReference type="InterPro" id="IPR001650">
    <property type="entry name" value="Helicase_C-like"/>
</dbReference>
<dbReference type="Pfam" id="PF18074">
    <property type="entry name" value="PriA_C"/>
    <property type="match status" value="1"/>
</dbReference>
<keyword evidence="8 12" id="KW-0067">ATP-binding</keyword>
<comment type="function">
    <text evidence="12">Initiates the restart of stalled replication forks, which reloads the replicative helicase on sites other than the origin of replication. Recognizes and binds to abandoned replication forks and remodels them to uncover a helicase loading site. Promotes assembly of the primosome at these replication forks.</text>
</comment>
<dbReference type="InterPro" id="IPR042115">
    <property type="entry name" value="PriA_3primeBD_sf"/>
</dbReference>
<dbReference type="PATRIC" id="fig|1408281.3.peg.183"/>
<dbReference type="InterPro" id="IPR014001">
    <property type="entry name" value="Helicase_ATP-bd"/>
</dbReference>
<keyword evidence="7 12" id="KW-0862">Zinc</keyword>
<dbReference type="RefSeq" id="WP_052569732.1">
    <property type="nucleotide sequence ID" value="NZ_CP009498.1"/>
</dbReference>
<dbReference type="EMBL" id="CP009498">
    <property type="protein sequence ID" value="AKL97557.1"/>
    <property type="molecule type" value="Genomic_DNA"/>
</dbReference>
<protein>
    <recommendedName>
        <fullName evidence="12">Replication restart protein PriA</fullName>
    </recommendedName>
    <alternativeName>
        <fullName evidence="12">ATP-dependent DNA helicase PriA</fullName>
        <ecNumber evidence="12">5.6.2.4</ecNumber>
    </alternativeName>
    <alternativeName>
        <fullName evidence="12">DNA 3'-5' helicase PriA</fullName>
    </alternativeName>
</protein>
<dbReference type="GO" id="GO:1990077">
    <property type="term" value="C:primosome complex"/>
    <property type="evidence" value="ECO:0007669"/>
    <property type="project" value="UniProtKB-UniRule"/>
</dbReference>
<dbReference type="GO" id="GO:0005524">
    <property type="term" value="F:ATP binding"/>
    <property type="evidence" value="ECO:0007669"/>
    <property type="project" value="UniProtKB-UniRule"/>
</dbReference>
<feature type="domain" description="Helicase ATP-binding" evidence="13">
    <location>
        <begin position="142"/>
        <end position="308"/>
    </location>
</feature>
<dbReference type="GO" id="GO:0006310">
    <property type="term" value="P:DNA recombination"/>
    <property type="evidence" value="ECO:0007669"/>
    <property type="project" value="InterPro"/>
</dbReference>
<evidence type="ECO:0000259" key="13">
    <source>
        <dbReference type="PROSITE" id="PS51192"/>
    </source>
</evidence>
<evidence type="ECO:0000256" key="12">
    <source>
        <dbReference type="HAMAP-Rule" id="MF_00983"/>
    </source>
</evidence>
<dbReference type="SUPFAM" id="SSF52540">
    <property type="entry name" value="P-loop containing nucleoside triphosphate hydrolases"/>
    <property type="match status" value="2"/>
</dbReference>
<feature type="binding site" evidence="12">
    <location>
        <position position="371"/>
    </location>
    <ligand>
        <name>Zn(2+)</name>
        <dbReference type="ChEBI" id="CHEBI:29105"/>
        <label>1</label>
    </ligand>
</feature>
<dbReference type="InterPro" id="IPR040498">
    <property type="entry name" value="PriA_CRR"/>
</dbReference>
<evidence type="ECO:0000256" key="7">
    <source>
        <dbReference type="ARBA" id="ARBA00022833"/>
    </source>
</evidence>
<name>A0A0G3WI65_9BACT</name>
<dbReference type="GO" id="GO:0003677">
    <property type="term" value="F:DNA binding"/>
    <property type="evidence" value="ECO:0007669"/>
    <property type="project" value="UniProtKB-UniRule"/>
</dbReference>
<dbReference type="InterPro" id="IPR011545">
    <property type="entry name" value="DEAD/DEAH_box_helicase_dom"/>
</dbReference>
<dbReference type="Pfam" id="PF00271">
    <property type="entry name" value="Helicase_C"/>
    <property type="match status" value="1"/>
</dbReference>
<dbReference type="CDD" id="cd17929">
    <property type="entry name" value="DEXHc_priA"/>
    <property type="match status" value="1"/>
</dbReference>
<dbReference type="SMART" id="SM00487">
    <property type="entry name" value="DEXDc"/>
    <property type="match status" value="1"/>
</dbReference>
<dbReference type="HAMAP" id="MF_00983">
    <property type="entry name" value="PriA"/>
    <property type="match status" value="1"/>
</dbReference>
<gene>
    <name evidence="12 15" type="primary">priA</name>
    <name evidence="15" type="ORF">Epro_0178</name>
</gene>
<keyword evidence="1 12" id="KW-0639">Primosome</keyword>
<dbReference type="InterPro" id="IPR041236">
    <property type="entry name" value="PriA_C"/>
</dbReference>
<dbReference type="EC" id="5.6.2.4" evidence="12"/>
<reference evidence="15 16" key="1">
    <citation type="submission" date="2014-09" db="EMBL/GenBank/DDBJ databases">
        <title>Complete genome sequence of Endomicrobium proavitum.</title>
        <authorList>
            <person name="Zheng H."/>
        </authorList>
    </citation>
    <scope>NUCLEOTIDE SEQUENCE [LARGE SCALE GENOMIC DNA]</scope>
    <source>
        <strain evidence="15 16">Rsa215</strain>
    </source>
</reference>
<feature type="binding site" evidence="12">
    <location>
        <position position="408"/>
    </location>
    <ligand>
        <name>Zn(2+)</name>
        <dbReference type="ChEBI" id="CHEBI:29105"/>
        <label>1</label>
    </ligand>
</feature>